<proteinExistence type="predicted"/>
<organism evidence="1 2">
    <name type="scientific">Rhodoferax lithotrophicus</name>
    <dbReference type="NCBI Taxonomy" id="2798804"/>
    <lineage>
        <taxon>Bacteria</taxon>
        <taxon>Pseudomonadati</taxon>
        <taxon>Pseudomonadota</taxon>
        <taxon>Betaproteobacteria</taxon>
        <taxon>Burkholderiales</taxon>
        <taxon>Comamonadaceae</taxon>
        <taxon>Rhodoferax</taxon>
    </lineage>
</organism>
<sequence length="95" mass="10595">MNNPMKKDELHSELDTLVATQAGLMAIVGSLMATHPEYEKFQLHLTGLLEVLLTGEAGKNFSPKQRQQARDFVETLQHLNKAPSKIEPLAEMPNL</sequence>
<keyword evidence="2" id="KW-1185">Reference proteome</keyword>
<name>A0ABM7MHU0_9BURK</name>
<protein>
    <submittedName>
        <fullName evidence="1">Uncharacterized protein</fullName>
    </submittedName>
</protein>
<evidence type="ECO:0000313" key="1">
    <source>
        <dbReference type="EMBL" id="BCO25797.1"/>
    </source>
</evidence>
<dbReference type="Proteomes" id="UP000824366">
    <property type="component" value="Chromosome"/>
</dbReference>
<dbReference type="EMBL" id="AP024238">
    <property type="protein sequence ID" value="BCO25797.1"/>
    <property type="molecule type" value="Genomic_DNA"/>
</dbReference>
<accession>A0ABM7MHU0</accession>
<evidence type="ECO:0000313" key="2">
    <source>
        <dbReference type="Proteomes" id="UP000824366"/>
    </source>
</evidence>
<reference evidence="1 2" key="1">
    <citation type="journal article" date="2021" name="Microbiol. Spectr.">
        <title>A Single Bacterium Capable of Oxidation and Reduction of Iron at Circumneutral pH.</title>
        <authorList>
            <person name="Kato S."/>
            <person name="Ohkuma M."/>
        </authorList>
    </citation>
    <scope>NUCLEOTIDE SEQUENCE [LARGE SCALE GENOMIC DNA]</scope>
    <source>
        <strain evidence="1 2">MIZ03</strain>
    </source>
</reference>
<gene>
    <name evidence="1" type="ORF">MIZ03_0676</name>
</gene>